<comment type="catalytic activity">
    <reaction evidence="12">
        <text>1,2-di-(9Z,12Z)-octadecadienoyl-sn-glycero-3-phospho-1D-myo-inositol + ATP = 1,2-di(9Z,12Z)-octadecadienoyl-sn-glycero-3-phospho-1D-myo-inositol 5-phosphate + ADP + H(+)</text>
        <dbReference type="Rhea" id="RHEA:40387"/>
        <dbReference type="ChEBI" id="CHEBI:15378"/>
        <dbReference type="ChEBI" id="CHEBI:30616"/>
        <dbReference type="ChEBI" id="CHEBI:77165"/>
        <dbReference type="ChEBI" id="CHEBI:77167"/>
        <dbReference type="ChEBI" id="CHEBI:456216"/>
    </reaction>
    <physiologicalReaction direction="left-to-right" evidence="12">
        <dbReference type="Rhea" id="RHEA:40388"/>
    </physiologicalReaction>
</comment>
<evidence type="ECO:0000256" key="4">
    <source>
        <dbReference type="ARBA" id="ARBA00022490"/>
    </source>
</evidence>
<dbReference type="InterPro" id="IPR018816">
    <property type="entry name" value="Cactin_central"/>
</dbReference>
<dbReference type="GO" id="GO:0045824">
    <property type="term" value="P:negative regulation of innate immune response"/>
    <property type="evidence" value="ECO:0007669"/>
    <property type="project" value="TreeGrafter"/>
</dbReference>
<feature type="region of interest" description="Disordered" evidence="21">
    <location>
        <begin position="18"/>
        <end position="62"/>
    </location>
</feature>
<keyword evidence="5 19" id="KW-0808">Transferase</keyword>
<feature type="compositionally biased region" description="Low complexity" evidence="21">
    <location>
        <begin position="1622"/>
        <end position="1639"/>
    </location>
</feature>
<evidence type="ECO:0000313" key="24">
    <source>
        <dbReference type="Proteomes" id="UP001166674"/>
    </source>
</evidence>
<dbReference type="Pfam" id="PF10312">
    <property type="entry name" value="Cactin_mid"/>
    <property type="match status" value="1"/>
</dbReference>
<dbReference type="EC" id="2.7.1.68" evidence="3"/>
<feature type="region of interest" description="Disordered" evidence="21">
    <location>
        <begin position="1121"/>
        <end position="1224"/>
    </location>
</feature>
<dbReference type="InterPro" id="IPR027484">
    <property type="entry name" value="PInositol-4-P-5-kinase_N"/>
</dbReference>
<evidence type="ECO:0000256" key="16">
    <source>
        <dbReference type="ARBA" id="ARBA00051810"/>
    </source>
</evidence>
<dbReference type="PROSITE" id="PS51455">
    <property type="entry name" value="PIPK"/>
    <property type="match status" value="1"/>
</dbReference>
<evidence type="ECO:0000259" key="22">
    <source>
        <dbReference type="PROSITE" id="PS51455"/>
    </source>
</evidence>
<comment type="catalytic activity">
    <reaction evidence="18">
        <text>1-octadecanoyl-2-(9Z,12Z)-octadecadienoyl-sn-glycero-3-phospho-1D-myo-inositol + ATP = 1-octadecanoyl-2-(9Z,12Z)-octadecadienoyl-sn-glycero-3-phospho-1D-myo-inositol 5-phosphate + ADP + H(+)</text>
        <dbReference type="Rhea" id="RHEA:40383"/>
        <dbReference type="ChEBI" id="CHEBI:15378"/>
        <dbReference type="ChEBI" id="CHEBI:30616"/>
        <dbReference type="ChEBI" id="CHEBI:77158"/>
        <dbReference type="ChEBI" id="CHEBI:77159"/>
        <dbReference type="ChEBI" id="CHEBI:456216"/>
    </reaction>
    <physiologicalReaction direction="left-to-right" evidence="18">
        <dbReference type="Rhea" id="RHEA:40384"/>
    </physiologicalReaction>
</comment>
<protein>
    <recommendedName>
        <fullName evidence="11">Splicing factor Cactin</fullName>
        <ecNumber evidence="3">2.7.1.68</ecNumber>
    </recommendedName>
</protein>
<dbReference type="CDD" id="cd17308">
    <property type="entry name" value="PIPKc_PIP5K1C"/>
    <property type="match status" value="1"/>
</dbReference>
<comment type="catalytic activity">
    <reaction evidence="16">
        <text>a 1,2-diacyl-sn-glycero-3-phospho-(1D-myo-inositol 4-phosphate) + ATP = a 1,2-diacyl-sn-glycero-3-phospho-(1D-myo-inositol-4,5-bisphosphate) + ADP + H(+)</text>
        <dbReference type="Rhea" id="RHEA:14425"/>
        <dbReference type="ChEBI" id="CHEBI:15378"/>
        <dbReference type="ChEBI" id="CHEBI:30616"/>
        <dbReference type="ChEBI" id="CHEBI:58178"/>
        <dbReference type="ChEBI" id="CHEBI:58456"/>
        <dbReference type="ChEBI" id="CHEBI:456216"/>
        <dbReference type="EC" id="2.7.1.68"/>
    </reaction>
    <physiologicalReaction direction="left-to-right" evidence="16">
        <dbReference type="Rhea" id="RHEA:14426"/>
    </physiologicalReaction>
</comment>
<feature type="compositionally biased region" description="Low complexity" evidence="21">
    <location>
        <begin position="849"/>
        <end position="869"/>
    </location>
</feature>
<keyword evidence="4" id="KW-0963">Cytoplasm</keyword>
<feature type="region of interest" description="Disordered" evidence="21">
    <location>
        <begin position="314"/>
        <end position="346"/>
    </location>
</feature>
<reference evidence="23" key="1">
    <citation type="submission" date="2020-03" db="EMBL/GenBank/DDBJ databases">
        <title>Studies in the Genomics of Life Span.</title>
        <authorList>
            <person name="Glass D."/>
        </authorList>
    </citation>
    <scope>NUCLEOTIDE SEQUENCE</scope>
    <source>
        <strain evidence="23">SUZIE</strain>
        <tissue evidence="23">Muscle</tissue>
    </source>
</reference>
<comment type="catalytic activity">
    <reaction evidence="13">
        <text>1-octadecanoyl-2-(5Z,8Z,11Z,14Z)-eicosatetraenoyl-sn-glycero-3-phospho-1D-myo-inositol 4-phosphate + ATP = 1-octadecanoyl-2-(5Z,8Z,11Z,14Z)-eicosatetraenoyl-sn-glycero-3-phospho-1D-myo-inositol 4,5-bisphosphate + ADP + H(+)</text>
        <dbReference type="Rhea" id="RHEA:40363"/>
        <dbReference type="ChEBI" id="CHEBI:15378"/>
        <dbReference type="ChEBI" id="CHEBI:30616"/>
        <dbReference type="ChEBI" id="CHEBI:77136"/>
        <dbReference type="ChEBI" id="CHEBI:77137"/>
        <dbReference type="ChEBI" id="CHEBI:456216"/>
    </reaction>
    <physiologicalReaction direction="left-to-right" evidence="13">
        <dbReference type="Rhea" id="RHEA:40364"/>
    </physiologicalReaction>
</comment>
<dbReference type="GO" id="GO:0046488">
    <property type="term" value="P:phosphatidylinositol metabolic process"/>
    <property type="evidence" value="ECO:0007669"/>
    <property type="project" value="UniProtKB-UniRule"/>
</dbReference>
<dbReference type="SMART" id="SM01050">
    <property type="entry name" value="CactinC_cactus"/>
    <property type="match status" value="1"/>
</dbReference>
<comment type="caution">
    <text evidence="23">The sequence shown here is derived from an EMBL/GenBank/DDBJ whole genome shotgun (WGS) entry which is preliminary data.</text>
</comment>
<comment type="catalytic activity">
    <reaction evidence="14">
        <text>1-octadecanoyl-2-(5Z,8Z,11Z,14Z-eicosatetraenoyl)-sn-glycero-3-phospho-(1D-myo-inositol) + ATP = 1-octadecanoyl-2-(5Z,8Z,11Z,14Z)-eicosatetraenoyl-sn-glycero-3-phospho-1D-myo-inositol 5-phosphate + ADP + H(+)</text>
        <dbReference type="Rhea" id="RHEA:40375"/>
        <dbReference type="ChEBI" id="CHEBI:15378"/>
        <dbReference type="ChEBI" id="CHEBI:30616"/>
        <dbReference type="ChEBI" id="CHEBI:77160"/>
        <dbReference type="ChEBI" id="CHEBI:133606"/>
        <dbReference type="ChEBI" id="CHEBI:456216"/>
    </reaction>
    <physiologicalReaction direction="left-to-right" evidence="14">
        <dbReference type="Rhea" id="RHEA:40376"/>
    </physiologicalReaction>
</comment>
<dbReference type="GO" id="GO:0005737">
    <property type="term" value="C:cytoplasm"/>
    <property type="evidence" value="ECO:0007669"/>
    <property type="project" value="UniProtKB-SubCell"/>
</dbReference>
<keyword evidence="7 19" id="KW-0418">Kinase</keyword>
<feature type="region of interest" description="Disordered" evidence="21">
    <location>
        <begin position="911"/>
        <end position="952"/>
    </location>
</feature>
<name>A0AA41MLK7_SCICA</name>
<dbReference type="Gene3D" id="3.30.800.10">
    <property type="entry name" value="Phosphatidylinositol Phosphate Kinase II Beta"/>
    <property type="match status" value="1"/>
</dbReference>
<dbReference type="SMART" id="SM00330">
    <property type="entry name" value="PIPKc"/>
    <property type="match status" value="1"/>
</dbReference>
<comment type="similarity">
    <text evidence="2">Belongs to the CACTIN family.</text>
</comment>
<keyword evidence="20" id="KW-0175">Coiled coil</keyword>
<feature type="region of interest" description="Disordered" evidence="21">
    <location>
        <begin position="849"/>
        <end position="896"/>
    </location>
</feature>
<dbReference type="PANTHER" id="PTHR21737:SF6">
    <property type="entry name" value="SPLICING FACTOR CACTIN"/>
    <property type="match status" value="1"/>
</dbReference>
<feature type="region of interest" description="Disordered" evidence="21">
    <location>
        <begin position="1591"/>
        <end position="1642"/>
    </location>
</feature>
<dbReference type="GO" id="GO:0045292">
    <property type="term" value="P:mRNA cis splicing, via spliceosome"/>
    <property type="evidence" value="ECO:0007669"/>
    <property type="project" value="TreeGrafter"/>
</dbReference>
<proteinExistence type="inferred from homology"/>
<evidence type="ECO:0000256" key="20">
    <source>
        <dbReference type="SAM" id="Coils"/>
    </source>
</evidence>
<evidence type="ECO:0000256" key="10">
    <source>
        <dbReference type="ARBA" id="ARBA00023187"/>
    </source>
</evidence>
<evidence type="ECO:0000256" key="3">
    <source>
        <dbReference type="ARBA" id="ARBA00012172"/>
    </source>
</evidence>
<keyword evidence="24" id="KW-1185">Reference proteome</keyword>
<evidence type="ECO:0000256" key="9">
    <source>
        <dbReference type="ARBA" id="ARBA00023098"/>
    </source>
</evidence>
<evidence type="ECO:0000256" key="14">
    <source>
        <dbReference type="ARBA" id="ARBA00050786"/>
    </source>
</evidence>
<dbReference type="FunFam" id="3.30.800.10:FF:000001">
    <property type="entry name" value="phosphatidylinositol 4-phosphate 5-kinase type-1 gamma"/>
    <property type="match status" value="1"/>
</dbReference>
<keyword evidence="9" id="KW-0443">Lipid metabolism</keyword>
<feature type="compositionally biased region" description="Low complexity" evidence="21">
    <location>
        <begin position="934"/>
        <end position="946"/>
    </location>
</feature>
<dbReference type="InterPro" id="IPR002498">
    <property type="entry name" value="PInositol-4-P-4/5-kinase_core"/>
</dbReference>
<evidence type="ECO:0000256" key="1">
    <source>
        <dbReference type="ARBA" id="ARBA00004496"/>
    </source>
</evidence>
<evidence type="ECO:0000256" key="17">
    <source>
        <dbReference type="ARBA" id="ARBA00051815"/>
    </source>
</evidence>
<evidence type="ECO:0000256" key="12">
    <source>
        <dbReference type="ARBA" id="ARBA00050341"/>
    </source>
</evidence>
<keyword evidence="8 19" id="KW-0067">ATP-binding</keyword>
<dbReference type="Pfam" id="PF09732">
    <property type="entry name" value="CactinC_cactus"/>
    <property type="match status" value="1"/>
</dbReference>
<dbReference type="Proteomes" id="UP001166674">
    <property type="component" value="Unassembled WGS sequence"/>
</dbReference>
<dbReference type="Gene3D" id="3.30.810.10">
    <property type="entry name" value="2-Layer Sandwich"/>
    <property type="match status" value="1"/>
</dbReference>
<sequence>MNGAKPLSVTYPEDNARFFQPWARGGARGASGRGRTRPASEPRLARRRPSSAAASGLAAAGPHAAMELEVPDEAESAEAGAVPSEAAWSSESGAAAAWRPAALLGDPSPSVTGSCWIPSLSYARGEGQSAARQGRLVTTAQSRGSARFRGWLAGGCASVVGPACWRWAAQVALTSRRLPGSPRLPSVRSYCVPGMGPGCGGVATAGHPKSLVSWERARRETEPPQMVPHPPRGNKWRGAAAAASVATMIKASQSDASRASVDTAGVGARRLPALVLLAPWHGLGVSPVPPQATFSTSFGGDACRSMSAHPCCAIGTPSPQQGPGDPWPSVSPPHSAQRPGAEGHGCSARGAGQFPLTTVPSCCRPCLAGTVLLSPVIGFPVTLGLAGLTQKKSAPSETTSSTLKGAIQLGIGYTVGNLSSKPERDVLMQDFYVVESIFFPSEGSNLTPAHHFQDFRFKTYAPVAFRYFRELFGIRPDDYLYSLCNEPLIELSNPGASGSLFYVTSDDEFIIKTVMHKEAEFLQKLLPGYYMNLNQNPRTLLPKFYGLYCVQSGGKNIRVVVMNNVLPRVVKMHLKFDLKGSTHKRRASRKEKEKSAPTYKDLDFMQDMPEGLLLDADTFSALVKTLQRDCLVLESFKIMDYSLLLGVHNIDQHERERQAQGAQSASGEKRPVGQKALYSTAMESIQGGAARGEAIETDDTMGGIPAVNGRGERLLLHVGIIDILQSYRFIKKLEHTWKALVHDGDTVSVHRPSFYAERFFKFMSNTVFRKNSSLKSSPSKKGRGALLAAKPLGPTAAFSASQIPSEREDAQYDLRGARSYPTLEDEGRPDLLPCTPPSFEEATTASIATTLSSTSLSIPERSPSESSEQPRYRRRTQSSGQDGRPQQEPHVEEDLQVTVQAEPTCSVEVMVPKEEDTGVETSLTGASATTVEVETASQASEPASQASDEEDTPATDIYFFTDGRYWIYSPRHRRLRAVTPSPSGTPTDERSWVYSPLHYSAQAHPAPDGGSNTFPRSPKARGPARDSLQYCLKEECSGSGDDGPIGVRHADRIRGQGGGSGVWGPCRLETPEGLFSKLRRDLGSPARDEAEEGPRRGPALCVCAAAAANGSRYTLALAVRGAQEPKAAEPERKSEPEQKSESDSEEERWPRPGRQSRSPAAPQWCSRDRSSQSDSGEEQLRGSWARRRRRRSWSPSSLASSAASPGRPQSPGAAAAALSQQQSLQERLRLREERKQQEELLKAFETPEEKRARRLAKKEAKERKKREKMGWGEEYMGYTNTDNPFGDNNLLGTFIWNKALEKKGISHLEEKELKERNKRIQEDNRLELQKVKQLRLEREREKAMREQELELLQREKEAEHFKTWEEQEDNFHLQQAKLRSKIRIRDGRAKPIDLLAKYISAEDDDLAVEMHEPYTFLNGLTVADMEDLLEDIQVYMELEQGKNADFWRDMTVITEDEIAKLRKLEASGKGPAAVHWLPSPAQCQASNAESLAVVLLQRYLCPGERREGVNASVSSDVQSVFKGKTYSQLQVIFQGIEGKIRAGGPNLDMGYWESLLQQLRAHMARARLRERHQDVLRQKLYKLKQEQGVESGPLFPILKQEPPSPSHSLEPEEPDPTPPGPSVEAGPAESEGDAAAPAEGEAEGEAVLMEEDLIQQSLDDYDAGRYSPRLLTAHELPLDAHVLEPDEDLQRLQLSRQQLQVTGDASESAEDIFFRRAKEGMGQDEAQFSVEMPLTGRAYLWADKYRPRKPRFFNRVHTGFEWNKYNQTHYDFDNPPPKIVQGYKFNIFYPDLIDKRSTPEYFLEACADNRDFAILRFHAGPPYEDIAFKIVNREWEYSHRHGFRCQFANGIFQLWFHFKRYRYRR</sequence>
<dbReference type="GO" id="GO:0005681">
    <property type="term" value="C:spliceosomal complex"/>
    <property type="evidence" value="ECO:0007669"/>
    <property type="project" value="TreeGrafter"/>
</dbReference>
<keyword evidence="10" id="KW-0507">mRNA processing</keyword>
<evidence type="ECO:0000256" key="5">
    <source>
        <dbReference type="ARBA" id="ARBA00022679"/>
    </source>
</evidence>
<comment type="subcellular location">
    <subcellularLocation>
        <location evidence="1">Cytoplasm</location>
    </subcellularLocation>
</comment>
<evidence type="ECO:0000256" key="18">
    <source>
        <dbReference type="ARBA" id="ARBA00052323"/>
    </source>
</evidence>
<feature type="region of interest" description="Disordered" evidence="21">
    <location>
        <begin position="1003"/>
        <end position="1024"/>
    </location>
</feature>
<evidence type="ECO:0000256" key="7">
    <source>
        <dbReference type="ARBA" id="ARBA00022777"/>
    </source>
</evidence>
<feature type="coiled-coil region" evidence="20">
    <location>
        <begin position="1310"/>
        <end position="1355"/>
    </location>
</feature>
<evidence type="ECO:0000256" key="15">
    <source>
        <dbReference type="ARBA" id="ARBA00051016"/>
    </source>
</evidence>
<feature type="compositionally biased region" description="Low complexity" evidence="21">
    <location>
        <begin position="50"/>
        <end position="62"/>
    </location>
</feature>
<evidence type="ECO:0000256" key="8">
    <source>
        <dbReference type="ARBA" id="ARBA00022840"/>
    </source>
</evidence>
<evidence type="ECO:0000256" key="6">
    <source>
        <dbReference type="ARBA" id="ARBA00022741"/>
    </source>
</evidence>
<feature type="compositionally biased region" description="Low complexity" evidence="21">
    <location>
        <begin position="1193"/>
        <end position="1224"/>
    </location>
</feature>
<accession>A0AA41MLK7</accession>
<dbReference type="PANTHER" id="PTHR21737">
    <property type="entry name" value="POLYGLUTAMINE BINDING PROTEIN 1/MARVEL MEMBRANE-ASSOCIATING DOMAIN CONTAINING 3"/>
    <property type="match status" value="1"/>
</dbReference>
<comment type="catalytic activity">
    <reaction evidence="17">
        <text>1-octadecanoyl-2-(9Z)-octadecenoyl-sn-glycero-3-phospho-1D-myo-inositol + ATP = 1-octadecanoyl-2-(9Z)-octadecenoyl-sn-glycero-3-phospho-1D-myo-inositol 5-phosphate + ADP + H(+)</text>
        <dbReference type="Rhea" id="RHEA:40379"/>
        <dbReference type="ChEBI" id="CHEBI:15378"/>
        <dbReference type="ChEBI" id="CHEBI:30616"/>
        <dbReference type="ChEBI" id="CHEBI:77163"/>
        <dbReference type="ChEBI" id="CHEBI:77164"/>
        <dbReference type="ChEBI" id="CHEBI:456216"/>
    </reaction>
    <physiologicalReaction direction="left-to-right" evidence="17">
        <dbReference type="Rhea" id="RHEA:40380"/>
    </physiologicalReaction>
</comment>
<keyword evidence="10" id="KW-0508">mRNA splicing</keyword>
<evidence type="ECO:0000256" key="19">
    <source>
        <dbReference type="PROSITE-ProRule" id="PRU00781"/>
    </source>
</evidence>
<organism evidence="23 24">
    <name type="scientific">Sciurus carolinensis</name>
    <name type="common">Eastern gray squirrel</name>
    <dbReference type="NCBI Taxonomy" id="30640"/>
    <lineage>
        <taxon>Eukaryota</taxon>
        <taxon>Metazoa</taxon>
        <taxon>Chordata</taxon>
        <taxon>Craniata</taxon>
        <taxon>Vertebrata</taxon>
        <taxon>Euteleostomi</taxon>
        <taxon>Mammalia</taxon>
        <taxon>Eutheria</taxon>
        <taxon>Euarchontoglires</taxon>
        <taxon>Glires</taxon>
        <taxon>Rodentia</taxon>
        <taxon>Sciuromorpha</taxon>
        <taxon>Sciuridae</taxon>
        <taxon>Sciurinae</taxon>
        <taxon>Sciurini</taxon>
        <taxon>Sciurus</taxon>
    </lineage>
</organism>
<keyword evidence="6 19" id="KW-0547">Nucleotide-binding</keyword>
<dbReference type="InterPro" id="IPR019134">
    <property type="entry name" value="Cactin_C"/>
</dbReference>
<dbReference type="Pfam" id="PF01504">
    <property type="entry name" value="PIP5K"/>
    <property type="match status" value="1"/>
</dbReference>
<feature type="compositionally biased region" description="Basic and acidic residues" evidence="21">
    <location>
        <begin position="1126"/>
        <end position="1150"/>
    </location>
</feature>
<evidence type="ECO:0000256" key="21">
    <source>
        <dbReference type="SAM" id="MobiDB-lite"/>
    </source>
</evidence>
<evidence type="ECO:0000256" key="11">
    <source>
        <dbReference type="ARBA" id="ARBA00034534"/>
    </source>
</evidence>
<evidence type="ECO:0000256" key="13">
    <source>
        <dbReference type="ARBA" id="ARBA00050351"/>
    </source>
</evidence>
<feature type="compositionally biased region" description="Polar residues" evidence="21">
    <location>
        <begin position="919"/>
        <end position="932"/>
    </location>
</feature>
<dbReference type="GO" id="GO:0005524">
    <property type="term" value="F:ATP binding"/>
    <property type="evidence" value="ECO:0007669"/>
    <property type="project" value="UniProtKB-UniRule"/>
</dbReference>
<feature type="compositionally biased region" description="Basic and acidic residues" evidence="21">
    <location>
        <begin position="1239"/>
        <end position="1262"/>
    </location>
</feature>
<dbReference type="GO" id="GO:0016308">
    <property type="term" value="F:1-phosphatidylinositol-4-phosphate 5-kinase activity"/>
    <property type="evidence" value="ECO:0007669"/>
    <property type="project" value="UniProtKB-EC"/>
</dbReference>
<evidence type="ECO:0000256" key="2">
    <source>
        <dbReference type="ARBA" id="ARBA00006895"/>
    </source>
</evidence>
<gene>
    <name evidence="23" type="ORF">SUZIE_125685</name>
</gene>
<feature type="domain" description="PIPK" evidence="22">
    <location>
        <begin position="399"/>
        <end position="767"/>
    </location>
</feature>
<dbReference type="InterPro" id="IPR027483">
    <property type="entry name" value="PInositol-4-P-4/5-kinase_C_sf"/>
</dbReference>
<dbReference type="EMBL" id="JAATJV010215371">
    <property type="protein sequence ID" value="MBZ3873987.1"/>
    <property type="molecule type" value="Genomic_DNA"/>
</dbReference>
<comment type="catalytic activity">
    <reaction evidence="15">
        <text>1-octadecanoyl-2-(9Z)-octadecenoyl-sn-glycero-3-phospho-1D-myo-inositol 4-phosphate + ATP = 1-octadecanoyl-2-(9Z)-octadecenoyl-sn-glycero-3-phospho-1D-myo-inositol 4,5-bisphosphate + ADP + H(+)</text>
        <dbReference type="Rhea" id="RHEA:40367"/>
        <dbReference type="ChEBI" id="CHEBI:15378"/>
        <dbReference type="ChEBI" id="CHEBI:30616"/>
        <dbReference type="ChEBI" id="CHEBI:77139"/>
        <dbReference type="ChEBI" id="CHEBI:77140"/>
        <dbReference type="ChEBI" id="CHEBI:456216"/>
    </reaction>
    <physiologicalReaction direction="left-to-right" evidence="15">
        <dbReference type="Rhea" id="RHEA:40368"/>
    </physiologicalReaction>
</comment>
<feature type="region of interest" description="Disordered" evidence="21">
    <location>
        <begin position="1239"/>
        <end position="1267"/>
    </location>
</feature>
<dbReference type="SUPFAM" id="SSF56104">
    <property type="entry name" value="SAICAR synthase-like"/>
    <property type="match status" value="1"/>
</dbReference>
<evidence type="ECO:0000313" key="23">
    <source>
        <dbReference type="EMBL" id="MBZ3873987.1"/>
    </source>
</evidence>